<dbReference type="RefSeq" id="WP_264513603.1">
    <property type="nucleotide sequence ID" value="NZ_JAPDDR010000005.1"/>
</dbReference>
<comment type="caution">
    <text evidence="3">The sequence shown here is derived from an EMBL/GenBank/DDBJ whole genome shotgun (WGS) entry which is preliminary data.</text>
</comment>
<dbReference type="NCBIfam" id="TIGR02601">
    <property type="entry name" value="autotrns_rpt"/>
    <property type="match status" value="4"/>
</dbReference>
<evidence type="ECO:0000313" key="3">
    <source>
        <dbReference type="EMBL" id="MCW1914098.1"/>
    </source>
</evidence>
<evidence type="ECO:0000313" key="4">
    <source>
        <dbReference type="Proteomes" id="UP001165653"/>
    </source>
</evidence>
<name>A0ABT3G2N1_9BACT</name>
<feature type="signal peptide" evidence="2">
    <location>
        <begin position="1"/>
        <end position="29"/>
    </location>
</feature>
<organism evidence="3 4">
    <name type="scientific">Luteolibacter rhizosphaerae</name>
    <dbReference type="NCBI Taxonomy" id="2989719"/>
    <lineage>
        <taxon>Bacteria</taxon>
        <taxon>Pseudomonadati</taxon>
        <taxon>Verrucomicrobiota</taxon>
        <taxon>Verrucomicrobiia</taxon>
        <taxon>Verrucomicrobiales</taxon>
        <taxon>Verrucomicrobiaceae</taxon>
        <taxon>Luteolibacter</taxon>
    </lineage>
</organism>
<dbReference type="Gene3D" id="2.160.20.20">
    <property type="match status" value="1"/>
</dbReference>
<dbReference type="Pfam" id="PF12951">
    <property type="entry name" value="PATR"/>
    <property type="match status" value="4"/>
</dbReference>
<sequence>MKSQDLRCGGTRGRLIALGMFAPICHLHAANGTWTANAPGNWSNPANWSGGVIASGVGATADFSTLDITGDHAVTVDAPYTIGGLTVGDITTLSNSWQIGGTGPLTLDNGASQPALNVVNRTPTLSTPLVGTNGLSKTGQGFITLSGNNSGLSGTLNLQNVTGTNASGLGLSGTQALGGMKTININGTPTTGPYLSLSNNIEIPSDVTINVTSQGGNAGPPGAIRSEGGNTVTNIINAPININGAGVRIGNNNSKLLVLNGAITGGSNGVVFRTSVNDGIHVTNTGNTWGGVTNHSEGILWFKPGTLPATTSLVIAASAGGTVHTSGTFNRALGINAGEVRLGSAETTVATRPLGLSARDGALSVNFGGAGAEVFFNNFTTNTTGTPGTINTNIFVLNGAQANAKLTLANPLNLNGAARTLQLENNVVELTGGLRGGAFTYSKTGAATLLLPSASTWLGDLTFGTTGDSVNGGIIRASHAEAFGGVGATKNINAQGNNRGISVVELENNITIDSSKTLRMWGKNFAMTGSTGSGLQQSLRNLSGNNGWDGNVFIFNQGGSYAMESVTGTLTVGANNATTSVIRNEVANSTRTMSLYGPGNFVINNKLADNGNNNLILTKSGSGNLTITRADNDFDQTPNLLAGTTDISSLTGVALPSSLGAGTTVNLGATLRYNGAGDSSDRTLSLWPNGGTLDASGSGALQLTSPTFNNNAGITATIAAPFALGATELVLNETAGIAVGQTIAGTGILANTTVSAVNPDTRTVTLSQATSAASTTGVAITLGGAGTISRALTLTGSNAGNNSLAAPLANAGATGLLSVNKTGSGKWTLTGPTQTYTGDTTVSQGTLGFDGAFPSDSNLTVAAPATLSLANLSLRVDEDTNRALDIDGTLSIDGPVNIVLPEASPSGSQVVLDYGSITGAANLISNYRGSSFTPGATSASLSVGNGVPLTWTGSNDNTWDTKGTQNWKNASNTPLTFFWADPVRFDDSGFNNTFISMVGELRPASVTVDTSSVEYFIEGSGTLSGPFPLTKTGSSILHLGGANSFSGGVTVNQGTLRVLGPQSLGAIGQNITVANGATLDTNSALTSNRDYNLTIAGSGLDGAGAVVNNGFVDTLFGFGSLTLSGNATIGGAVRWDVRPITAGLGYVDLAGFNLTKTGPNLVALIDSTLSDTGNIIVNEGTLALTRLTANPGGLVTVNTGGLLRFENYTAGYFDRDFAVNGGTVRLQGSNLSTQGSAALTGIATFDIEAARNLTFNGLATGTGELVKSGGTGTLTLAGQNTYSGTTTINAGTLAIGTQITTGTLGSGAVVNNGNLVINRSDTSYVVSNAISGTGTVGIGQANGGALNSLVTLAGANSFTGNVSVGSGGLKIFSASALGTGPKAINVNGLNGRPQLYLDGTGGNITLPADMALNTSNGTPAEPAIGNIAGNNVISGPITMTTGAGGTAVSVFGGSLALNGDITANAAGRRLILGGTAGTGSVAGVVSNAGANPVGLDKVGPLTWTLSGNNSYTDTTVVSEGKLLVNGNQGSASGAVSVAAGATLGGTGTIGGNLTTVAGSVLAPGTSIGTLTTVAPAIIGGSLAIEVDAASADRLTVGGSLDISAATLDITALAAPTQAAYVIASYGVLNGTFAGVTGLPSGYTLNYNYNGLGQIALVQGGADPYGSFETLNGIVGAGSNADSDGDGIPNGIEFVIGGDPSGPGSASNGLLPTTTLDATYLNFVFRRTDESSSYNPFVQYGSTLGGWTQAQNGVNGVIVTVDDNFYNGTTDRVTVRIPRSLAAPDTKLFARLRVNIP</sequence>
<evidence type="ECO:0000256" key="2">
    <source>
        <dbReference type="SAM" id="SignalP"/>
    </source>
</evidence>
<dbReference type="InterPro" id="IPR011050">
    <property type="entry name" value="Pectin_lyase_fold/virulence"/>
</dbReference>
<dbReference type="InterPro" id="IPR012332">
    <property type="entry name" value="Autotransporter_pectin_lyase_C"/>
</dbReference>
<keyword evidence="4" id="KW-1185">Reference proteome</keyword>
<reference evidence="3" key="1">
    <citation type="submission" date="2022-10" db="EMBL/GenBank/DDBJ databases">
        <title>Luteolibacter sp. GHJ8, whole genome shotgun sequencing project.</title>
        <authorList>
            <person name="Zhao G."/>
            <person name="Shen L."/>
        </authorList>
    </citation>
    <scope>NUCLEOTIDE SEQUENCE</scope>
    <source>
        <strain evidence="3">GHJ8</strain>
    </source>
</reference>
<dbReference type="SUPFAM" id="SSF51126">
    <property type="entry name" value="Pectin lyase-like"/>
    <property type="match status" value="2"/>
</dbReference>
<feature type="chain" id="PRO_5045844575" evidence="2">
    <location>
        <begin position="30"/>
        <end position="1796"/>
    </location>
</feature>
<protein>
    <submittedName>
        <fullName evidence="3">Autotransporter-associated beta strand repeat-containing protein</fullName>
    </submittedName>
</protein>
<dbReference type="InterPro" id="IPR013425">
    <property type="entry name" value="Autotrns_rpt"/>
</dbReference>
<keyword evidence="1 2" id="KW-0732">Signal</keyword>
<proteinExistence type="predicted"/>
<dbReference type="Proteomes" id="UP001165653">
    <property type="component" value="Unassembled WGS sequence"/>
</dbReference>
<gene>
    <name evidence="3" type="ORF">OJ996_10960</name>
</gene>
<evidence type="ECO:0000256" key="1">
    <source>
        <dbReference type="ARBA" id="ARBA00022729"/>
    </source>
</evidence>
<accession>A0ABT3G2N1</accession>
<dbReference type="EMBL" id="JAPDDR010000005">
    <property type="protein sequence ID" value="MCW1914098.1"/>
    <property type="molecule type" value="Genomic_DNA"/>
</dbReference>